<dbReference type="Pfam" id="PF12229">
    <property type="entry name" value="PG_binding_4"/>
    <property type="match status" value="1"/>
</dbReference>
<evidence type="ECO:0000313" key="6">
    <source>
        <dbReference type="Proteomes" id="UP001431199"/>
    </source>
</evidence>
<feature type="compositionally biased region" description="Basic and acidic residues" evidence="2">
    <location>
        <begin position="456"/>
        <end position="506"/>
    </location>
</feature>
<feature type="domain" description="G5" evidence="4">
    <location>
        <begin position="379"/>
        <end position="458"/>
    </location>
</feature>
<feature type="chain" id="PRO_5045681412" evidence="3">
    <location>
        <begin position="27"/>
        <end position="506"/>
    </location>
</feature>
<evidence type="ECO:0000256" key="1">
    <source>
        <dbReference type="ARBA" id="ARBA00022729"/>
    </source>
</evidence>
<evidence type="ECO:0000256" key="2">
    <source>
        <dbReference type="SAM" id="MobiDB-lite"/>
    </source>
</evidence>
<dbReference type="InterPro" id="IPR052913">
    <property type="entry name" value="Glycopeptide_resist_protein"/>
</dbReference>
<keyword evidence="1 3" id="KW-0732">Signal</keyword>
<reference evidence="5" key="1">
    <citation type="submission" date="2022-09" db="EMBL/GenBank/DDBJ databases">
        <title>Eubacterium sp. LFL-14 isolated from human feces.</title>
        <authorList>
            <person name="Liu F."/>
        </authorList>
    </citation>
    <scope>NUCLEOTIDE SEQUENCE</scope>
    <source>
        <strain evidence="5">LFL-14</strain>
    </source>
</reference>
<dbReference type="Pfam" id="PF04294">
    <property type="entry name" value="VanW"/>
    <property type="match status" value="1"/>
</dbReference>
<feature type="region of interest" description="Disordered" evidence="2">
    <location>
        <begin position="452"/>
        <end position="506"/>
    </location>
</feature>
<organism evidence="5 6">
    <name type="scientific">Eubacterium album</name>
    <dbReference type="NCBI Taxonomy" id="2978477"/>
    <lineage>
        <taxon>Bacteria</taxon>
        <taxon>Bacillati</taxon>
        <taxon>Bacillota</taxon>
        <taxon>Clostridia</taxon>
        <taxon>Eubacteriales</taxon>
        <taxon>Eubacteriaceae</taxon>
        <taxon>Eubacterium</taxon>
    </lineage>
</organism>
<evidence type="ECO:0000259" key="4">
    <source>
        <dbReference type="PROSITE" id="PS51109"/>
    </source>
</evidence>
<protein>
    <submittedName>
        <fullName evidence="5">VanW family protein</fullName>
    </submittedName>
</protein>
<dbReference type="RefSeq" id="WP_260978360.1">
    <property type="nucleotide sequence ID" value="NZ_JAODBU010000003.1"/>
</dbReference>
<keyword evidence="6" id="KW-1185">Reference proteome</keyword>
<name>A0ABT2LZJ5_9FIRM</name>
<dbReference type="SMART" id="SM01208">
    <property type="entry name" value="G5"/>
    <property type="match status" value="1"/>
</dbReference>
<evidence type="ECO:0000313" key="5">
    <source>
        <dbReference type="EMBL" id="MCT7398056.1"/>
    </source>
</evidence>
<dbReference type="Pfam" id="PF07501">
    <property type="entry name" value="G5"/>
    <property type="match status" value="1"/>
</dbReference>
<dbReference type="Proteomes" id="UP001431199">
    <property type="component" value="Unassembled WGS sequence"/>
</dbReference>
<dbReference type="PANTHER" id="PTHR35788">
    <property type="entry name" value="EXPORTED PROTEIN-RELATED"/>
    <property type="match status" value="1"/>
</dbReference>
<dbReference type="PANTHER" id="PTHR35788:SF1">
    <property type="entry name" value="EXPORTED PROTEIN"/>
    <property type="match status" value="1"/>
</dbReference>
<evidence type="ECO:0000256" key="3">
    <source>
        <dbReference type="SAM" id="SignalP"/>
    </source>
</evidence>
<dbReference type="InterPro" id="IPR022029">
    <property type="entry name" value="YoaR-like_PG-bd"/>
</dbReference>
<dbReference type="Gene3D" id="2.20.230.10">
    <property type="entry name" value="Resuscitation-promoting factor rpfb"/>
    <property type="match status" value="1"/>
</dbReference>
<accession>A0ABT2LZJ5</accession>
<dbReference type="InterPro" id="IPR007391">
    <property type="entry name" value="Vancomycin_resist_VanW"/>
</dbReference>
<gene>
    <name evidence="5" type="ORF">N5B56_03000</name>
</gene>
<dbReference type="InterPro" id="IPR011098">
    <property type="entry name" value="G5_dom"/>
</dbReference>
<feature type="signal peptide" evidence="3">
    <location>
        <begin position="1"/>
        <end position="26"/>
    </location>
</feature>
<proteinExistence type="predicted"/>
<sequence>MKSIKKSVAVITVVAAVLGMSVFAFGAASSKNSKDKDVIKSGVRIESIDVSDLTEEEANTKVKAYVKEKTNVPVKIDVNGTEVKTNLSDLGYKWTNKSVIEEAVGVGKSGNVIKRYKDGLDLKNEGIELKLEFGIEEKNMKDNLKKICDSYNVEAKNASLKLTSSGFEVIPEQDGVVIDYDVTVSGLYDYITKEWDNKSDILYTAETKVSKPKYTSEDLKKVSSTPMGSYYTSFSVGTSYDNRNNNIKHGAEVLDGILLYPGEQYSLNEHLAPWTAENGWYPAGTYVDGGVADSYGGGICQVSSTLYNALLEAEIKVVERYSHSMSVAYVPLAADAALAGDYKDLVFENNTDAPIYIQSVYNAGGTLTFKVYGHDTRDSSRSVKYVSETVKEIPIGTKVTKDSSKPTSYESVTENGHVGYVAKLWKVTYENGEEVDKELLHTSTYAMTPKKVVKGTKKEDKKGEETTDKKDDSDSDSDNKEETTKKNEKAEKTTSAKAKETKKSEE</sequence>
<dbReference type="EMBL" id="JAODBU010000003">
    <property type="protein sequence ID" value="MCT7398056.1"/>
    <property type="molecule type" value="Genomic_DNA"/>
</dbReference>
<comment type="caution">
    <text evidence="5">The sequence shown here is derived from an EMBL/GenBank/DDBJ whole genome shotgun (WGS) entry which is preliminary data.</text>
</comment>
<dbReference type="PROSITE" id="PS51109">
    <property type="entry name" value="G5"/>
    <property type="match status" value="1"/>
</dbReference>